<dbReference type="Proteomes" id="UP000193144">
    <property type="component" value="Unassembled WGS sequence"/>
</dbReference>
<dbReference type="EMBL" id="MCFA01000147">
    <property type="protein sequence ID" value="ORY03411.1"/>
    <property type="molecule type" value="Genomic_DNA"/>
</dbReference>
<sequence>MHRSASLFSKICTNLNLVCFHSTTMKSFASLTPPLALQLPTVANNTPHRTHCTRMLTISWGRPSPNFAHDNPSISKHPAGSKQAQTLPLSHTHATDTSLHQQTFLHRLVDGHASRCGNSCTRHSILHQTYRSWRTRRWVWLGSGAAGRRLRESDMSIV</sequence>
<keyword evidence="2" id="KW-1185">Reference proteome</keyword>
<proteinExistence type="predicted"/>
<gene>
    <name evidence="1" type="ORF">BCR34DRAFT_70643</name>
</gene>
<evidence type="ECO:0000313" key="1">
    <source>
        <dbReference type="EMBL" id="ORY03411.1"/>
    </source>
</evidence>
<protein>
    <submittedName>
        <fullName evidence="1">Uncharacterized protein</fullName>
    </submittedName>
</protein>
<reference evidence="1 2" key="1">
    <citation type="submission" date="2016-07" db="EMBL/GenBank/DDBJ databases">
        <title>Pervasive Adenine N6-methylation of Active Genes in Fungi.</title>
        <authorList>
            <consortium name="DOE Joint Genome Institute"/>
            <person name="Mondo S.J."/>
            <person name="Dannebaum R.O."/>
            <person name="Kuo R.C."/>
            <person name="Labutti K."/>
            <person name="Haridas S."/>
            <person name="Kuo A."/>
            <person name="Salamov A."/>
            <person name="Ahrendt S.R."/>
            <person name="Lipzen A."/>
            <person name="Sullivan W."/>
            <person name="Andreopoulos W.B."/>
            <person name="Clum A."/>
            <person name="Lindquist E."/>
            <person name="Daum C."/>
            <person name="Ramamoorthy G.K."/>
            <person name="Gryganskyi A."/>
            <person name="Culley D."/>
            <person name="Magnuson J.K."/>
            <person name="James T.Y."/>
            <person name="O'Malley M.A."/>
            <person name="Stajich J.E."/>
            <person name="Spatafora J.W."/>
            <person name="Visel A."/>
            <person name="Grigoriev I.V."/>
        </authorList>
    </citation>
    <scope>NUCLEOTIDE SEQUENCE [LARGE SCALE GENOMIC DNA]</scope>
    <source>
        <strain evidence="1 2">CBS 115471</strain>
    </source>
</reference>
<name>A0A1Y1YZG1_9PLEO</name>
<evidence type="ECO:0000313" key="2">
    <source>
        <dbReference type="Proteomes" id="UP000193144"/>
    </source>
</evidence>
<accession>A0A1Y1YZG1</accession>
<dbReference type="AlphaFoldDB" id="A0A1Y1YZG1"/>
<comment type="caution">
    <text evidence="1">The sequence shown here is derived from an EMBL/GenBank/DDBJ whole genome shotgun (WGS) entry which is preliminary data.</text>
</comment>
<organism evidence="1 2">
    <name type="scientific">Clohesyomyces aquaticus</name>
    <dbReference type="NCBI Taxonomy" id="1231657"/>
    <lineage>
        <taxon>Eukaryota</taxon>
        <taxon>Fungi</taxon>
        <taxon>Dikarya</taxon>
        <taxon>Ascomycota</taxon>
        <taxon>Pezizomycotina</taxon>
        <taxon>Dothideomycetes</taxon>
        <taxon>Pleosporomycetidae</taxon>
        <taxon>Pleosporales</taxon>
        <taxon>Lindgomycetaceae</taxon>
        <taxon>Clohesyomyces</taxon>
    </lineage>
</organism>